<comment type="similarity">
    <text evidence="1">Belongs to the IMPACT family.</text>
</comment>
<comment type="caution">
    <text evidence="3">The sequence shown here is derived from an EMBL/GenBank/DDBJ whole genome shotgun (WGS) entry which is preliminary data.</text>
</comment>
<dbReference type="PANTHER" id="PTHR16301:SF20">
    <property type="entry name" value="IMPACT FAMILY MEMBER YIGZ"/>
    <property type="match status" value="1"/>
</dbReference>
<evidence type="ECO:0000256" key="1">
    <source>
        <dbReference type="ARBA" id="ARBA00007665"/>
    </source>
</evidence>
<dbReference type="InterPro" id="IPR023582">
    <property type="entry name" value="Impact"/>
</dbReference>
<dbReference type="GO" id="GO:0005737">
    <property type="term" value="C:cytoplasm"/>
    <property type="evidence" value="ECO:0007669"/>
    <property type="project" value="TreeGrafter"/>
</dbReference>
<reference evidence="3 4" key="1">
    <citation type="submission" date="2018-11" db="EMBL/GenBank/DDBJ databases">
        <authorList>
            <person name="Li F."/>
        </authorList>
    </citation>
    <scope>NUCLEOTIDE SEQUENCE [LARGE SCALE GENOMIC DNA]</scope>
    <source>
        <strain evidence="3 4">YS17T</strain>
    </source>
</reference>
<evidence type="ECO:0000259" key="2">
    <source>
        <dbReference type="Pfam" id="PF01205"/>
    </source>
</evidence>
<protein>
    <submittedName>
        <fullName evidence="3">YigZ family protein</fullName>
    </submittedName>
</protein>
<name>A0A3N6X4K8_9ACTN</name>
<dbReference type="EMBL" id="RQJX01000004">
    <property type="protein sequence ID" value="RQN09055.1"/>
    <property type="molecule type" value="Genomic_DNA"/>
</dbReference>
<dbReference type="Proteomes" id="UP000275225">
    <property type="component" value="Unassembled WGS sequence"/>
</dbReference>
<evidence type="ECO:0000313" key="4">
    <source>
        <dbReference type="Proteomes" id="UP000275225"/>
    </source>
</evidence>
<dbReference type="SUPFAM" id="SSF54211">
    <property type="entry name" value="Ribosomal protein S5 domain 2-like"/>
    <property type="match status" value="1"/>
</dbReference>
<dbReference type="Gene3D" id="3.30.230.30">
    <property type="entry name" value="Impact, N-terminal domain"/>
    <property type="match status" value="1"/>
</dbReference>
<dbReference type="PANTHER" id="PTHR16301">
    <property type="entry name" value="IMPACT-RELATED"/>
    <property type="match status" value="1"/>
</dbReference>
<dbReference type="RefSeq" id="WP_124236063.1">
    <property type="nucleotide sequence ID" value="NZ_JBHUFI010000001.1"/>
</dbReference>
<dbReference type="Pfam" id="PF01205">
    <property type="entry name" value="Impact_N"/>
    <property type="match status" value="1"/>
</dbReference>
<dbReference type="InterPro" id="IPR001498">
    <property type="entry name" value="Impact_N"/>
</dbReference>
<dbReference type="InterPro" id="IPR020568">
    <property type="entry name" value="Ribosomal_Su5_D2-typ_SF"/>
</dbReference>
<evidence type="ECO:0000313" key="3">
    <source>
        <dbReference type="EMBL" id="RQN09055.1"/>
    </source>
</evidence>
<dbReference type="InterPro" id="IPR036956">
    <property type="entry name" value="Impact_N_sf"/>
</dbReference>
<keyword evidence="4" id="KW-1185">Reference proteome</keyword>
<dbReference type="OrthoDB" id="9813771at2"/>
<feature type="domain" description="Impact N-terminal" evidence="2">
    <location>
        <begin position="22"/>
        <end position="127"/>
    </location>
</feature>
<accession>A0A3N6X4K8</accession>
<sequence length="213" mass="22899">MTSYRTLDLGLGESVAAEIEIKRSRFLGQACRVESEEHARAFIADVRAAYHDARHHCTAFVIGARGDLQRSNDDGEPAGTAGRPMLEVVTGRELSDVVVVVTRWFGGILLGAGGLVRAYGDATAAVLDQAGVRRREELAIGVVTVPVAESGAFEHRLRQVADVVAVEYGNAVNFTVAVRDVDDLDRQLAAWSSGSIRVDPMGSQWRDVANPAL</sequence>
<dbReference type="PROSITE" id="PS00910">
    <property type="entry name" value="UPF0029"/>
    <property type="match status" value="1"/>
</dbReference>
<dbReference type="AlphaFoldDB" id="A0A3N6X4K8"/>
<proteinExistence type="inferred from homology"/>
<dbReference type="GO" id="GO:0006446">
    <property type="term" value="P:regulation of translational initiation"/>
    <property type="evidence" value="ECO:0007669"/>
    <property type="project" value="TreeGrafter"/>
</dbReference>
<dbReference type="InterPro" id="IPR020569">
    <property type="entry name" value="UPF0029_Impact_CS"/>
</dbReference>
<gene>
    <name evidence="3" type="ORF">EHW97_05025</name>
</gene>
<organism evidence="3 4">
    <name type="scientific">Aeromicrobium camelliae</name>
    <dbReference type="NCBI Taxonomy" id="1538144"/>
    <lineage>
        <taxon>Bacteria</taxon>
        <taxon>Bacillati</taxon>
        <taxon>Actinomycetota</taxon>
        <taxon>Actinomycetes</taxon>
        <taxon>Propionibacteriales</taxon>
        <taxon>Nocardioidaceae</taxon>
        <taxon>Aeromicrobium</taxon>
    </lineage>
</organism>